<protein>
    <recommendedName>
        <fullName evidence="3">C3H1-type domain-containing protein</fullName>
    </recommendedName>
</protein>
<evidence type="ECO:0000256" key="1">
    <source>
        <dbReference type="PROSITE-ProRule" id="PRU00723"/>
    </source>
</evidence>
<dbReference type="GO" id="GO:0008270">
    <property type="term" value="F:zinc ion binding"/>
    <property type="evidence" value="ECO:0007669"/>
    <property type="project" value="UniProtKB-KW"/>
</dbReference>
<feature type="domain" description="C3H1-type" evidence="3">
    <location>
        <begin position="289"/>
        <end position="317"/>
    </location>
</feature>
<dbReference type="STRING" id="50990.A0A4Y7PP04"/>
<proteinExistence type="predicted"/>
<feature type="zinc finger region" description="C3H1-type" evidence="1">
    <location>
        <begin position="289"/>
        <end position="317"/>
    </location>
</feature>
<name>A0A4Y7PP04_9AGAM</name>
<keyword evidence="1" id="KW-0862">Zinc</keyword>
<reference evidence="4 5" key="1">
    <citation type="submission" date="2018-06" db="EMBL/GenBank/DDBJ databases">
        <title>A transcriptomic atlas of mushroom development highlights an independent origin of complex multicellularity.</title>
        <authorList>
            <consortium name="DOE Joint Genome Institute"/>
            <person name="Krizsan K."/>
            <person name="Almasi E."/>
            <person name="Merenyi Z."/>
            <person name="Sahu N."/>
            <person name="Viragh M."/>
            <person name="Koszo T."/>
            <person name="Mondo S."/>
            <person name="Kiss B."/>
            <person name="Balint B."/>
            <person name="Kues U."/>
            <person name="Barry K."/>
            <person name="Hegedus J.C."/>
            <person name="Henrissat B."/>
            <person name="Johnson J."/>
            <person name="Lipzen A."/>
            <person name="Ohm R."/>
            <person name="Nagy I."/>
            <person name="Pangilinan J."/>
            <person name="Yan J."/>
            <person name="Xiong Y."/>
            <person name="Grigoriev I.V."/>
            <person name="Hibbett D.S."/>
            <person name="Nagy L.G."/>
        </authorList>
    </citation>
    <scope>NUCLEOTIDE SEQUENCE [LARGE SCALE GENOMIC DNA]</scope>
    <source>
        <strain evidence="4 5">SZMC22713</strain>
    </source>
</reference>
<dbReference type="EMBL" id="ML170240">
    <property type="protein sequence ID" value="TDL16582.1"/>
    <property type="molecule type" value="Genomic_DNA"/>
</dbReference>
<dbReference type="VEuPathDB" id="FungiDB:BD410DRAFT_731184"/>
<feature type="region of interest" description="Disordered" evidence="2">
    <location>
        <begin position="1"/>
        <end position="74"/>
    </location>
</feature>
<evidence type="ECO:0000259" key="3">
    <source>
        <dbReference type="PROSITE" id="PS50103"/>
    </source>
</evidence>
<dbReference type="OrthoDB" id="2355984at2759"/>
<accession>A0A4Y7PP04</accession>
<feature type="compositionally biased region" description="Acidic residues" evidence="2">
    <location>
        <begin position="55"/>
        <end position="66"/>
    </location>
</feature>
<keyword evidence="1" id="KW-0863">Zinc-finger</keyword>
<evidence type="ECO:0000256" key="2">
    <source>
        <dbReference type="SAM" id="MobiDB-lite"/>
    </source>
</evidence>
<dbReference type="InterPro" id="IPR000571">
    <property type="entry name" value="Znf_CCCH"/>
</dbReference>
<dbReference type="AlphaFoldDB" id="A0A4Y7PP04"/>
<organism evidence="4 5">
    <name type="scientific">Rickenella mellea</name>
    <dbReference type="NCBI Taxonomy" id="50990"/>
    <lineage>
        <taxon>Eukaryota</taxon>
        <taxon>Fungi</taxon>
        <taxon>Dikarya</taxon>
        <taxon>Basidiomycota</taxon>
        <taxon>Agaricomycotina</taxon>
        <taxon>Agaricomycetes</taxon>
        <taxon>Hymenochaetales</taxon>
        <taxon>Rickenellaceae</taxon>
        <taxon>Rickenella</taxon>
    </lineage>
</organism>
<dbReference type="PROSITE" id="PS50103">
    <property type="entry name" value="ZF_C3H1"/>
    <property type="match status" value="1"/>
</dbReference>
<evidence type="ECO:0000313" key="4">
    <source>
        <dbReference type="EMBL" id="TDL16582.1"/>
    </source>
</evidence>
<sequence length="335" mass="37247">MLDAHDSTVSISAQRGRRAPRVAATSAIDRDVEDHDEENEGSATSTGSKRRRDQDSDDDESGESSDENSSRVRRKAVSNLDYPWELDEQVNPSNLSPVLLQTRKLLVIFAADLKQAKASVRNAPKCPDFPSGEWTNILSGQAVDLNKVLSSLYQLAPDARHTEKVGELEIKFGDPSPTKKVTTQGQWTIAWGKTVRALLFVFRHREEELERYGEHILQLFGAVDVSQHQRVLSYDQAARNRVAHRRDILLSDFAAFADLQIQYLTAAGSAATASASSSTSKSVTRNSTDRRLEACRRYNLGRCPKTAATCPYLHVCSVCDDETHVADKCQKKSRN</sequence>
<keyword evidence="1" id="KW-0479">Metal-binding</keyword>
<dbReference type="Proteomes" id="UP000294933">
    <property type="component" value="Unassembled WGS sequence"/>
</dbReference>
<gene>
    <name evidence="4" type="ORF">BD410DRAFT_731184</name>
</gene>
<evidence type="ECO:0000313" key="5">
    <source>
        <dbReference type="Proteomes" id="UP000294933"/>
    </source>
</evidence>
<keyword evidence="5" id="KW-1185">Reference proteome</keyword>